<organism evidence="1 2">
    <name type="scientific">Paraglomus brasilianum</name>
    <dbReference type="NCBI Taxonomy" id="144538"/>
    <lineage>
        <taxon>Eukaryota</taxon>
        <taxon>Fungi</taxon>
        <taxon>Fungi incertae sedis</taxon>
        <taxon>Mucoromycota</taxon>
        <taxon>Glomeromycotina</taxon>
        <taxon>Glomeromycetes</taxon>
        <taxon>Paraglomerales</taxon>
        <taxon>Paraglomeraceae</taxon>
        <taxon>Paraglomus</taxon>
    </lineage>
</organism>
<gene>
    <name evidence="1" type="ORF">PBRASI_LOCUS8059</name>
</gene>
<evidence type="ECO:0000313" key="1">
    <source>
        <dbReference type="EMBL" id="CAG8608943.1"/>
    </source>
</evidence>
<dbReference type="OrthoDB" id="413653at2759"/>
<dbReference type="EMBL" id="CAJVPI010001359">
    <property type="protein sequence ID" value="CAG8608943.1"/>
    <property type="molecule type" value="Genomic_DNA"/>
</dbReference>
<evidence type="ECO:0000313" key="2">
    <source>
        <dbReference type="Proteomes" id="UP000789739"/>
    </source>
</evidence>
<proteinExistence type="predicted"/>
<name>A0A9N9CMJ6_9GLOM</name>
<dbReference type="Proteomes" id="UP000789739">
    <property type="component" value="Unassembled WGS sequence"/>
</dbReference>
<dbReference type="Pfam" id="PF14124">
    <property type="entry name" value="DUF4291"/>
    <property type="match status" value="1"/>
</dbReference>
<dbReference type="InterPro" id="IPR025633">
    <property type="entry name" value="DUF4291"/>
</dbReference>
<dbReference type="AlphaFoldDB" id="A0A9N9CMJ6"/>
<comment type="caution">
    <text evidence="1">The sequence shown here is derived from an EMBL/GenBank/DDBJ whole genome shotgun (WGS) entry which is preliminary data.</text>
</comment>
<reference evidence="1" key="1">
    <citation type="submission" date="2021-06" db="EMBL/GenBank/DDBJ databases">
        <authorList>
            <person name="Kallberg Y."/>
            <person name="Tangrot J."/>
            <person name="Rosling A."/>
        </authorList>
    </citation>
    <scope>NUCLEOTIDE SEQUENCE</scope>
    <source>
        <strain evidence="1">BR232B</strain>
    </source>
</reference>
<protein>
    <submittedName>
        <fullName evidence="1">11065_t:CDS:1</fullName>
    </submittedName>
</protein>
<dbReference type="PANTHER" id="PTHR38567">
    <property type="entry name" value="DUF4291 DOMAIN-CONTAINING PROTEIN"/>
    <property type="match status" value="1"/>
</dbReference>
<dbReference type="PANTHER" id="PTHR38567:SF1">
    <property type="entry name" value="DUF4291 DOMAIN-CONTAINING PROTEIN"/>
    <property type="match status" value="1"/>
</dbReference>
<accession>A0A9N9CMJ6</accession>
<sequence>MLTSLYSDQSTNWPASGRYILAQFTPTTITVYQAYNRFIASYAVQHQTLGGPDFSLTRMTWIKPNFAWMMYRSAWATSKNQEHILAIELQRTVWDEMLLHGVVSSYGQSRAFANQEEWNAELKNSKIRIQWDPDHSLKGGKLKRRAIQVGIKHEWMENYLEGIVRIEDITEFVREQGKLVEGGLLDAVMTPTETIYEVSDAIKTRLGMDMDEEAGDD</sequence>
<keyword evidence="2" id="KW-1185">Reference proteome</keyword>